<dbReference type="GeneID" id="19204106"/>
<comment type="similarity">
    <text evidence="1">Belongs to the helicase family. RecQ subfamily.</text>
</comment>
<evidence type="ECO:0000256" key="5">
    <source>
        <dbReference type="ARBA" id="ARBA00034808"/>
    </source>
</evidence>
<name>A0A5M3M9N5_CONPW</name>
<organism evidence="8 9">
    <name type="scientific">Coniophora puteana (strain RWD-64-598)</name>
    <name type="common">Brown rot fungus</name>
    <dbReference type="NCBI Taxonomy" id="741705"/>
    <lineage>
        <taxon>Eukaryota</taxon>
        <taxon>Fungi</taxon>
        <taxon>Dikarya</taxon>
        <taxon>Basidiomycota</taxon>
        <taxon>Agaricomycotina</taxon>
        <taxon>Agaricomycetes</taxon>
        <taxon>Agaricomycetidae</taxon>
        <taxon>Boletales</taxon>
        <taxon>Coniophorineae</taxon>
        <taxon>Coniophoraceae</taxon>
        <taxon>Coniophora</taxon>
    </lineage>
</organism>
<proteinExistence type="inferred from homology"/>
<evidence type="ECO:0000313" key="8">
    <source>
        <dbReference type="EMBL" id="EIW75371.1"/>
    </source>
</evidence>
<dbReference type="InterPro" id="IPR014001">
    <property type="entry name" value="Helicase_ATP-bd"/>
</dbReference>
<gene>
    <name evidence="8" type="ORF">CONPUDRAFT_159494</name>
</gene>
<dbReference type="GO" id="GO:0005737">
    <property type="term" value="C:cytoplasm"/>
    <property type="evidence" value="ECO:0007669"/>
    <property type="project" value="TreeGrafter"/>
</dbReference>
<dbReference type="AlphaFoldDB" id="A0A5M3M9N5"/>
<comment type="catalytic activity">
    <reaction evidence="4">
        <text>Couples ATP hydrolysis with the unwinding of duplex DNA by translocating in the 3'-5' direction.</text>
        <dbReference type="EC" id="5.6.2.4"/>
    </reaction>
</comment>
<dbReference type="SUPFAM" id="SSF52540">
    <property type="entry name" value="P-loop containing nucleoside triphosphate hydrolases"/>
    <property type="match status" value="1"/>
</dbReference>
<sequence length="320" mass="35178">MSAKARAWSQLGSEPYLGGMGTEPHDGAKGGDGADVDDNRELRRGCRSALVVIPTGGGKTAVFYGLLPILEALRMQPVWGVGRIPSKPAVIMVTPLNELGIMQAAEMQARGIEAVAVNAQTIAQTRLEGRDLVDEVRLCRWRVSIWSPEKLVSQGSNSVFDDEDFRKNVIAYGVDEVHVVPEWGNAFRDAYRHIGSLRNRLPSRVPVIALTATLTPGPEQASVCKVLGLHRNQYHFERHSCERANVQLTVNELSHGLTGYSFPDIAWTILGAEKVVIYCKTIDLGFRVAVYLWSLCTNGQDKRKTVRVWNSLKFVVAAAG</sequence>
<dbReference type="InterPro" id="IPR011545">
    <property type="entry name" value="DEAD/DEAH_box_helicase_dom"/>
</dbReference>
<dbReference type="OMA" id="HSCERAN"/>
<dbReference type="Gene3D" id="3.40.50.300">
    <property type="entry name" value="P-loop containing nucleotide triphosphate hydrolases"/>
    <property type="match status" value="1"/>
</dbReference>
<evidence type="ECO:0000256" key="1">
    <source>
        <dbReference type="ARBA" id="ARBA00005446"/>
    </source>
</evidence>
<dbReference type="GO" id="GO:0003677">
    <property type="term" value="F:DNA binding"/>
    <property type="evidence" value="ECO:0007669"/>
    <property type="project" value="UniProtKB-KW"/>
</dbReference>
<dbReference type="OrthoDB" id="2687513at2759"/>
<dbReference type="InterPro" id="IPR027417">
    <property type="entry name" value="P-loop_NTPase"/>
</dbReference>
<dbReference type="PANTHER" id="PTHR13710:SF105">
    <property type="entry name" value="ATP-DEPENDENT DNA HELICASE Q1"/>
    <property type="match status" value="1"/>
</dbReference>
<evidence type="ECO:0000256" key="2">
    <source>
        <dbReference type="ARBA" id="ARBA00023125"/>
    </source>
</evidence>
<dbReference type="EC" id="5.6.2.4" evidence="5"/>
<dbReference type="GO" id="GO:0000724">
    <property type="term" value="P:double-strand break repair via homologous recombination"/>
    <property type="evidence" value="ECO:0007669"/>
    <property type="project" value="TreeGrafter"/>
</dbReference>
<accession>A0A5M3M9N5</accession>
<dbReference type="PROSITE" id="PS51192">
    <property type="entry name" value="HELICASE_ATP_BIND_1"/>
    <property type="match status" value="1"/>
</dbReference>
<evidence type="ECO:0000259" key="7">
    <source>
        <dbReference type="PROSITE" id="PS51192"/>
    </source>
</evidence>
<evidence type="ECO:0000256" key="4">
    <source>
        <dbReference type="ARBA" id="ARBA00034617"/>
    </source>
</evidence>
<keyword evidence="2" id="KW-0238">DNA-binding</keyword>
<dbReference type="SMART" id="SM00487">
    <property type="entry name" value="DEXDc"/>
    <property type="match status" value="1"/>
</dbReference>
<dbReference type="Pfam" id="PF00270">
    <property type="entry name" value="DEAD"/>
    <property type="match status" value="1"/>
</dbReference>
<dbReference type="EMBL" id="JH711589">
    <property type="protein sequence ID" value="EIW75371.1"/>
    <property type="molecule type" value="Genomic_DNA"/>
</dbReference>
<feature type="region of interest" description="Disordered" evidence="6">
    <location>
        <begin position="1"/>
        <end position="39"/>
    </location>
</feature>
<dbReference type="GO" id="GO:0043138">
    <property type="term" value="F:3'-5' DNA helicase activity"/>
    <property type="evidence" value="ECO:0007669"/>
    <property type="project" value="UniProtKB-EC"/>
</dbReference>
<evidence type="ECO:0000313" key="9">
    <source>
        <dbReference type="Proteomes" id="UP000053558"/>
    </source>
</evidence>
<dbReference type="RefSeq" id="XP_007774755.1">
    <property type="nucleotide sequence ID" value="XM_007776565.1"/>
</dbReference>
<keyword evidence="3" id="KW-0413">Isomerase</keyword>
<dbReference type="PANTHER" id="PTHR13710">
    <property type="entry name" value="DNA HELICASE RECQ FAMILY MEMBER"/>
    <property type="match status" value="1"/>
</dbReference>
<reference evidence="9" key="1">
    <citation type="journal article" date="2012" name="Science">
        <title>The Paleozoic origin of enzymatic lignin decomposition reconstructed from 31 fungal genomes.</title>
        <authorList>
            <person name="Floudas D."/>
            <person name="Binder M."/>
            <person name="Riley R."/>
            <person name="Barry K."/>
            <person name="Blanchette R.A."/>
            <person name="Henrissat B."/>
            <person name="Martinez A.T."/>
            <person name="Otillar R."/>
            <person name="Spatafora J.W."/>
            <person name="Yadav J.S."/>
            <person name="Aerts A."/>
            <person name="Benoit I."/>
            <person name="Boyd A."/>
            <person name="Carlson A."/>
            <person name="Copeland A."/>
            <person name="Coutinho P.M."/>
            <person name="de Vries R.P."/>
            <person name="Ferreira P."/>
            <person name="Findley K."/>
            <person name="Foster B."/>
            <person name="Gaskell J."/>
            <person name="Glotzer D."/>
            <person name="Gorecki P."/>
            <person name="Heitman J."/>
            <person name="Hesse C."/>
            <person name="Hori C."/>
            <person name="Igarashi K."/>
            <person name="Jurgens J.A."/>
            <person name="Kallen N."/>
            <person name="Kersten P."/>
            <person name="Kohler A."/>
            <person name="Kuees U."/>
            <person name="Kumar T.K.A."/>
            <person name="Kuo A."/>
            <person name="LaButti K."/>
            <person name="Larrondo L.F."/>
            <person name="Lindquist E."/>
            <person name="Ling A."/>
            <person name="Lombard V."/>
            <person name="Lucas S."/>
            <person name="Lundell T."/>
            <person name="Martin R."/>
            <person name="McLaughlin D.J."/>
            <person name="Morgenstern I."/>
            <person name="Morin E."/>
            <person name="Murat C."/>
            <person name="Nagy L.G."/>
            <person name="Nolan M."/>
            <person name="Ohm R.A."/>
            <person name="Patyshakuliyeva A."/>
            <person name="Rokas A."/>
            <person name="Ruiz-Duenas F.J."/>
            <person name="Sabat G."/>
            <person name="Salamov A."/>
            <person name="Samejima M."/>
            <person name="Schmutz J."/>
            <person name="Slot J.C."/>
            <person name="St John F."/>
            <person name="Stenlid J."/>
            <person name="Sun H."/>
            <person name="Sun S."/>
            <person name="Syed K."/>
            <person name="Tsang A."/>
            <person name="Wiebenga A."/>
            <person name="Young D."/>
            <person name="Pisabarro A."/>
            <person name="Eastwood D.C."/>
            <person name="Martin F."/>
            <person name="Cullen D."/>
            <person name="Grigoriev I.V."/>
            <person name="Hibbett D.S."/>
        </authorList>
    </citation>
    <scope>NUCLEOTIDE SEQUENCE [LARGE SCALE GENOMIC DNA]</scope>
    <source>
        <strain evidence="9">RWD-64-598 SS2</strain>
    </source>
</reference>
<feature type="domain" description="Helicase ATP-binding" evidence="7">
    <location>
        <begin position="40"/>
        <end position="232"/>
    </location>
</feature>
<evidence type="ECO:0000256" key="6">
    <source>
        <dbReference type="SAM" id="MobiDB-lite"/>
    </source>
</evidence>
<dbReference type="KEGG" id="cput:CONPUDRAFT_159494"/>
<dbReference type="GO" id="GO:0005524">
    <property type="term" value="F:ATP binding"/>
    <property type="evidence" value="ECO:0007669"/>
    <property type="project" value="InterPro"/>
</dbReference>
<dbReference type="Proteomes" id="UP000053558">
    <property type="component" value="Unassembled WGS sequence"/>
</dbReference>
<evidence type="ECO:0000256" key="3">
    <source>
        <dbReference type="ARBA" id="ARBA00023235"/>
    </source>
</evidence>
<comment type="caution">
    <text evidence="8">The sequence shown here is derived from an EMBL/GenBank/DDBJ whole genome shotgun (WGS) entry which is preliminary data.</text>
</comment>
<protein>
    <recommendedName>
        <fullName evidence="5">DNA 3'-5' helicase</fullName>
        <ecNumber evidence="5">5.6.2.4</ecNumber>
    </recommendedName>
</protein>
<keyword evidence="9" id="KW-1185">Reference proteome</keyword>
<dbReference type="GO" id="GO:0009378">
    <property type="term" value="F:four-way junction helicase activity"/>
    <property type="evidence" value="ECO:0007669"/>
    <property type="project" value="TreeGrafter"/>
</dbReference>
<dbReference type="GO" id="GO:0005694">
    <property type="term" value="C:chromosome"/>
    <property type="evidence" value="ECO:0007669"/>
    <property type="project" value="TreeGrafter"/>
</dbReference>